<feature type="coiled-coil region" evidence="1">
    <location>
        <begin position="653"/>
        <end position="753"/>
    </location>
</feature>
<dbReference type="InterPro" id="IPR027417">
    <property type="entry name" value="P-loop_NTPase"/>
</dbReference>
<dbReference type="Gene3D" id="3.40.50.300">
    <property type="entry name" value="P-loop containing nucleotide triphosphate hydrolases"/>
    <property type="match status" value="2"/>
</dbReference>
<dbReference type="Gene3D" id="1.10.287.1490">
    <property type="match status" value="1"/>
</dbReference>
<feature type="coiled-coil region" evidence="1">
    <location>
        <begin position="377"/>
        <end position="441"/>
    </location>
</feature>
<reference evidence="3 4" key="1">
    <citation type="submission" date="2016-10" db="EMBL/GenBank/DDBJ databases">
        <authorList>
            <person name="de Groot N.N."/>
        </authorList>
    </citation>
    <scope>NUCLEOTIDE SEQUENCE [LARGE SCALE GENOMIC DNA]</scope>
    <source>
        <strain evidence="3 4">CGMCC 1.9156</strain>
    </source>
</reference>
<dbReference type="Pfam" id="PF13476">
    <property type="entry name" value="AAA_23"/>
    <property type="match status" value="1"/>
</dbReference>
<keyword evidence="3" id="KW-0269">Exonuclease</keyword>
<dbReference type="Pfam" id="PF13558">
    <property type="entry name" value="SbcC_Walker_B"/>
    <property type="match status" value="1"/>
</dbReference>
<dbReference type="RefSeq" id="WP_093921428.1">
    <property type="nucleotide sequence ID" value="NZ_FONW01000014.1"/>
</dbReference>
<dbReference type="InterPro" id="IPR038729">
    <property type="entry name" value="Rad50/SbcC_AAA"/>
</dbReference>
<keyword evidence="1" id="KW-0175">Coiled coil</keyword>
<evidence type="ECO:0000313" key="4">
    <source>
        <dbReference type="Proteomes" id="UP000198964"/>
    </source>
</evidence>
<name>A0A1I2L8Y6_9BACT</name>
<dbReference type="Proteomes" id="UP000198964">
    <property type="component" value="Unassembled WGS sequence"/>
</dbReference>
<sequence>MIPVQLTIQGLYSYQEKQTIDFTKLTAANLFGIFGTVGSGKSSILEAITFAIYGRTDRLNLSGDNRYYNMMNLKSNELLIDFIFETGKEQTAYRATVKGKRNGRNFEDVKALDRSAYQKNGNEWIPIETSALEQAIGLSYDNFKRTIIIPQGQFQEFLQLGNKDRTQMMKELFNLGKFEFYYKVTSLENKNNAQKQNLEGQLQQLRAVDPEQLEVYKTQLEQLENELKEQNQKLSVYQKREEELRKLQDLARRKSEAEKAFKSLHDQESIVKQLEQRILRYEQCVIQFKHLLDGLKSTNEKVLAREKQLQQDEKKLKLQDDEIGALNRKLEALKPAYEKREELKQKADEFGRLAQMKTLEQTISKENERLQKGMQVCGEYEKNLEQLKIQKQEVEALIKVSKGKMPDLELLSAVKNWYTEKNLLEKELPGIQKELEENKNATSTLQNSVAKLLERAGLGQQAETEYSNIVQSLKDKTKKEKEKQNVLNEQESHMRVKAQLKAYSENLEEGAPCPLCGSLHHPDVLKTEDLNDTLLKLTAEKQANEKALEQLLDWISRINLLSKQQEMIQQQKKSLLQKQKTQQERIEAHAKKFTWENYRVETELEKAFQEARRIQGELKKQDDLLEKLGKDIDKKGNDFKRFQLEVDKIRTILTVQQTELKTLEKQLRLIKAETYEDVKIEGIEAEKSKLQKEHSGLEKSFSEITQQITEKSKLRDTLSGGVQAGKKELEQDKHSLENLKQQIQEQLEKSTYNSIEEVTVILSESFNPDKEKQRIIHFKDQHLSAKSLLEQLQKEIGERVYDKEIHQKLNADIALLKEQLARQNQEQGKIAEQLKKLEKDLKSQAVLRKELEKMEFRAENLKTMKSLFKASGFVNYISSVYLQNLCNAANDRFFQLTRQKLSLEITPDNNFQVRDFMNGGKIRSVKTLSGGQTFQAALSLALALADNIQKITESNQNFFFLDEGFGSLDKESLGVVFDTLKSLRKENRIVGVISHVEEMQQEIEVHLRIDNQEERGSRIWTSWME</sequence>
<feature type="coiled-coil region" evidence="1">
    <location>
        <begin position="806"/>
        <end position="864"/>
    </location>
</feature>
<dbReference type="STRING" id="655355.SAMN05216283_11483"/>
<dbReference type="PANTHER" id="PTHR32114">
    <property type="entry name" value="ABC TRANSPORTER ABCH.3"/>
    <property type="match status" value="1"/>
</dbReference>
<keyword evidence="3" id="KW-0540">Nuclease</keyword>
<organism evidence="3 4">
    <name type="scientific">Sunxiuqinia elliptica</name>
    <dbReference type="NCBI Taxonomy" id="655355"/>
    <lineage>
        <taxon>Bacteria</taxon>
        <taxon>Pseudomonadati</taxon>
        <taxon>Bacteroidota</taxon>
        <taxon>Bacteroidia</taxon>
        <taxon>Marinilabiliales</taxon>
        <taxon>Prolixibacteraceae</taxon>
        <taxon>Sunxiuqinia</taxon>
    </lineage>
</organism>
<dbReference type="PANTHER" id="PTHR32114:SF2">
    <property type="entry name" value="ABC TRANSPORTER ABCH.3"/>
    <property type="match status" value="1"/>
</dbReference>
<dbReference type="EMBL" id="FONW01000014">
    <property type="protein sequence ID" value="SFF73671.1"/>
    <property type="molecule type" value="Genomic_DNA"/>
</dbReference>
<protein>
    <submittedName>
        <fullName evidence="3">Exonuclease SbcC</fullName>
    </submittedName>
</protein>
<evidence type="ECO:0000256" key="1">
    <source>
        <dbReference type="SAM" id="Coils"/>
    </source>
</evidence>
<evidence type="ECO:0000259" key="2">
    <source>
        <dbReference type="Pfam" id="PF13476"/>
    </source>
</evidence>
<feature type="domain" description="Rad50/SbcC-type AAA" evidence="2">
    <location>
        <begin position="5"/>
        <end position="234"/>
    </location>
</feature>
<dbReference type="GO" id="GO:0004527">
    <property type="term" value="F:exonuclease activity"/>
    <property type="evidence" value="ECO:0007669"/>
    <property type="project" value="UniProtKB-KW"/>
</dbReference>
<keyword evidence="4" id="KW-1185">Reference proteome</keyword>
<dbReference type="AlphaFoldDB" id="A0A1I2L8Y6"/>
<feature type="coiled-coil region" evidence="1">
    <location>
        <begin position="184"/>
        <end position="329"/>
    </location>
</feature>
<accession>A0A1I2L8Y6</accession>
<keyword evidence="3" id="KW-0378">Hydrolase</keyword>
<gene>
    <name evidence="3" type="ORF">SAMN05216283_11483</name>
</gene>
<proteinExistence type="predicted"/>
<evidence type="ECO:0000313" key="3">
    <source>
        <dbReference type="EMBL" id="SFF73671.1"/>
    </source>
</evidence>
<dbReference type="SUPFAM" id="SSF52540">
    <property type="entry name" value="P-loop containing nucleoside triphosphate hydrolases"/>
    <property type="match status" value="1"/>
</dbReference>